<dbReference type="RefSeq" id="WP_103242285.1">
    <property type="nucleotide sequence ID" value="NZ_JANJZD010000052.1"/>
</dbReference>
<protein>
    <submittedName>
        <fullName evidence="1">Uncharacterized protein</fullName>
    </submittedName>
</protein>
<dbReference type="EMBL" id="OFSM01000046">
    <property type="protein sequence ID" value="SOY32332.1"/>
    <property type="molecule type" value="Genomic_DNA"/>
</dbReference>
<reference evidence="1 2" key="1">
    <citation type="submission" date="2018-01" db="EMBL/GenBank/DDBJ databases">
        <authorList>
            <person name="Gaut B.S."/>
            <person name="Morton B.R."/>
            <person name="Clegg M.T."/>
            <person name="Duvall M.R."/>
        </authorList>
    </citation>
    <scope>NUCLEOTIDE SEQUENCE [LARGE SCALE GENOMIC DNA]</scope>
    <source>
        <strain evidence="1">GP69</strain>
    </source>
</reference>
<gene>
    <name evidence="1" type="ORF">AMURIS_05090</name>
</gene>
<dbReference type="OrthoDB" id="2065420at2"/>
<name>A0A2K4ZPM9_9FIRM</name>
<proteinExistence type="predicted"/>
<sequence length="73" mass="8456">MSNNITDLTNNEIFRLGMAAGRKQLADHIQHQFEIGKPVEINGELYWLKNARQNLIDIMDDIESTWNEEQGIN</sequence>
<evidence type="ECO:0000313" key="1">
    <source>
        <dbReference type="EMBL" id="SOY32332.1"/>
    </source>
</evidence>
<keyword evidence="2" id="KW-1185">Reference proteome</keyword>
<dbReference type="AlphaFoldDB" id="A0A2K4ZPM9"/>
<organism evidence="1 2">
    <name type="scientific">Acetatifactor muris</name>
    <dbReference type="NCBI Taxonomy" id="879566"/>
    <lineage>
        <taxon>Bacteria</taxon>
        <taxon>Bacillati</taxon>
        <taxon>Bacillota</taxon>
        <taxon>Clostridia</taxon>
        <taxon>Lachnospirales</taxon>
        <taxon>Lachnospiraceae</taxon>
        <taxon>Acetatifactor</taxon>
    </lineage>
</organism>
<dbReference type="Proteomes" id="UP000236311">
    <property type="component" value="Unassembled WGS sequence"/>
</dbReference>
<accession>A0A2K4ZPM9</accession>
<evidence type="ECO:0000313" key="2">
    <source>
        <dbReference type="Proteomes" id="UP000236311"/>
    </source>
</evidence>